<dbReference type="FunFam" id="1.20.5.730:FF:000005">
    <property type="entry name" value="RABaptiN (Rab effector)"/>
    <property type="match status" value="1"/>
</dbReference>
<dbReference type="GO" id="GO:0008270">
    <property type="term" value="F:zinc ion binding"/>
    <property type="evidence" value="ECO:0007669"/>
    <property type="project" value="UniProtKB-KW"/>
</dbReference>
<feature type="domain" description="FYVE-type" evidence="7">
    <location>
        <begin position="116"/>
        <end position="179"/>
    </location>
</feature>
<sequence length="194" mass="22357">MADERNALRERLAILDSEKSEVERQHRTLTEQNLEENLAVRNATVHELRQELSHILADKAQLEKDLHQSRSRAQAMQVDLDNSEAVQRDFVKLSQSLQVELEKIRQAENEVRWQFDEDVQDCNACAQPFLLPKKKVRSLKIHCRHCGKIFCHDCLSKEAQSGPNRRSAKVCDVCHTILNRDTAPYFSTTAPAQK</sequence>
<feature type="coiled-coil region" evidence="5">
    <location>
        <begin position="5"/>
        <end position="110"/>
    </location>
</feature>
<dbReference type="InterPro" id="IPR003914">
    <property type="entry name" value="Rabaptin"/>
</dbReference>
<comment type="caution">
    <text evidence="8">The sequence shown here is derived from an EMBL/GenBank/DDBJ whole genome shotgun (WGS) entry which is preliminary data.</text>
</comment>
<dbReference type="AlphaFoldDB" id="A0A1W0WQL2"/>
<dbReference type="InterPro" id="IPR000306">
    <property type="entry name" value="Znf_FYVE"/>
</dbReference>
<dbReference type="PANTHER" id="PTHR31179">
    <property type="entry name" value="RAB GTPASE-BINDING EFFECTOR PROTEIN"/>
    <property type="match status" value="1"/>
</dbReference>
<dbReference type="Pfam" id="PF09311">
    <property type="entry name" value="Rab5-bind"/>
    <property type="match status" value="1"/>
</dbReference>
<evidence type="ECO:0000313" key="9">
    <source>
        <dbReference type="Proteomes" id="UP000192578"/>
    </source>
</evidence>
<keyword evidence="9" id="KW-1185">Reference proteome</keyword>
<evidence type="ECO:0000259" key="7">
    <source>
        <dbReference type="PROSITE" id="PS50178"/>
    </source>
</evidence>
<evidence type="ECO:0008006" key="10">
    <source>
        <dbReference type="Google" id="ProtNLM"/>
    </source>
</evidence>
<protein>
    <recommendedName>
        <fullName evidence="10">FYVE-type domain-containing protein</fullName>
    </recommendedName>
</protein>
<keyword evidence="1" id="KW-0479">Metal-binding</keyword>
<organism evidence="8 9">
    <name type="scientific">Hypsibius exemplaris</name>
    <name type="common">Freshwater tardigrade</name>
    <dbReference type="NCBI Taxonomy" id="2072580"/>
    <lineage>
        <taxon>Eukaryota</taxon>
        <taxon>Metazoa</taxon>
        <taxon>Ecdysozoa</taxon>
        <taxon>Tardigrada</taxon>
        <taxon>Eutardigrada</taxon>
        <taxon>Parachela</taxon>
        <taxon>Hypsibioidea</taxon>
        <taxon>Hypsibiidae</taxon>
        <taxon>Hypsibius</taxon>
    </lineage>
</organism>
<dbReference type="SMART" id="SM00064">
    <property type="entry name" value="FYVE"/>
    <property type="match status" value="1"/>
</dbReference>
<evidence type="ECO:0000256" key="3">
    <source>
        <dbReference type="ARBA" id="ARBA00022833"/>
    </source>
</evidence>
<dbReference type="CDD" id="cd15739">
    <property type="entry name" value="FYVE_RABE_unchar"/>
    <property type="match status" value="1"/>
</dbReference>
<keyword evidence="2 4" id="KW-0863">Zinc-finger</keyword>
<evidence type="ECO:0000256" key="2">
    <source>
        <dbReference type="ARBA" id="ARBA00022771"/>
    </source>
</evidence>
<dbReference type="InterPro" id="IPR011011">
    <property type="entry name" value="Znf_FYVE_PHD"/>
</dbReference>
<keyword evidence="5" id="KW-0175">Coiled coil</keyword>
<accession>A0A1W0WQL2</accession>
<dbReference type="InterPro" id="IPR015390">
    <property type="entry name" value="Rabaptin_Rab5-bd_dom"/>
</dbReference>
<dbReference type="PROSITE" id="PS50178">
    <property type="entry name" value="ZF_FYVE"/>
    <property type="match status" value="1"/>
</dbReference>
<evidence type="ECO:0000256" key="5">
    <source>
        <dbReference type="SAM" id="Coils"/>
    </source>
</evidence>
<dbReference type="SUPFAM" id="SSF57903">
    <property type="entry name" value="FYVE/PHD zinc finger"/>
    <property type="match status" value="1"/>
</dbReference>
<dbReference type="InterPro" id="IPR017455">
    <property type="entry name" value="Znf_FYVE-rel"/>
</dbReference>
<dbReference type="Gene3D" id="1.20.5.730">
    <property type="entry name" value="Single helix bin"/>
    <property type="match status" value="1"/>
</dbReference>
<keyword evidence="3" id="KW-0862">Zinc</keyword>
<dbReference type="Gene3D" id="3.30.40.10">
    <property type="entry name" value="Zinc/RING finger domain, C3HC4 (zinc finger)"/>
    <property type="match status" value="1"/>
</dbReference>
<evidence type="ECO:0000259" key="6">
    <source>
        <dbReference type="PROSITE" id="PS50089"/>
    </source>
</evidence>
<proteinExistence type="predicted"/>
<evidence type="ECO:0000256" key="1">
    <source>
        <dbReference type="ARBA" id="ARBA00022723"/>
    </source>
</evidence>
<name>A0A1W0WQL2_HYPEX</name>
<dbReference type="PROSITE" id="PS50089">
    <property type="entry name" value="ZF_RING_2"/>
    <property type="match status" value="1"/>
</dbReference>
<dbReference type="SUPFAM" id="SSF103652">
    <property type="entry name" value="G protein-binding domain"/>
    <property type="match status" value="1"/>
</dbReference>
<dbReference type="EMBL" id="MTYJ01000060">
    <property type="protein sequence ID" value="OQV17495.1"/>
    <property type="molecule type" value="Genomic_DNA"/>
</dbReference>
<dbReference type="OrthoDB" id="79940at2759"/>
<evidence type="ECO:0000256" key="4">
    <source>
        <dbReference type="PROSITE-ProRule" id="PRU00175"/>
    </source>
</evidence>
<dbReference type="InterPro" id="IPR001841">
    <property type="entry name" value="Znf_RING"/>
</dbReference>
<feature type="domain" description="RING-type" evidence="6">
    <location>
        <begin position="122"/>
        <end position="175"/>
    </location>
</feature>
<dbReference type="GO" id="GO:0006897">
    <property type="term" value="P:endocytosis"/>
    <property type="evidence" value="ECO:0007669"/>
    <property type="project" value="InterPro"/>
</dbReference>
<dbReference type="Proteomes" id="UP000192578">
    <property type="component" value="Unassembled WGS sequence"/>
</dbReference>
<dbReference type="InterPro" id="IPR013083">
    <property type="entry name" value="Znf_RING/FYVE/PHD"/>
</dbReference>
<dbReference type="GO" id="GO:0005096">
    <property type="term" value="F:GTPase activator activity"/>
    <property type="evidence" value="ECO:0007669"/>
    <property type="project" value="InterPro"/>
</dbReference>
<evidence type="ECO:0000313" key="8">
    <source>
        <dbReference type="EMBL" id="OQV17495.1"/>
    </source>
</evidence>
<dbReference type="PANTHER" id="PTHR31179:SF7">
    <property type="entry name" value="FYVE-TYPE DOMAIN-CONTAINING PROTEIN"/>
    <property type="match status" value="1"/>
</dbReference>
<gene>
    <name evidence="8" type="ORF">BV898_08428</name>
</gene>
<reference evidence="9" key="1">
    <citation type="submission" date="2017-01" db="EMBL/GenBank/DDBJ databases">
        <title>Comparative genomics of anhydrobiosis in the tardigrade Hypsibius dujardini.</title>
        <authorList>
            <person name="Yoshida Y."/>
            <person name="Koutsovoulos G."/>
            <person name="Laetsch D."/>
            <person name="Stevens L."/>
            <person name="Kumar S."/>
            <person name="Horikawa D."/>
            <person name="Ishino K."/>
            <person name="Komine S."/>
            <person name="Tomita M."/>
            <person name="Blaxter M."/>
            <person name="Arakawa K."/>
        </authorList>
    </citation>
    <scope>NUCLEOTIDE SEQUENCE [LARGE SCALE GENOMIC DNA]</scope>
    <source>
        <strain evidence="9">Z151</strain>
    </source>
</reference>
<dbReference type="Pfam" id="PF01363">
    <property type="entry name" value="FYVE"/>
    <property type="match status" value="1"/>
</dbReference>